<dbReference type="AlphaFoldDB" id="A0A8X6PNY2"/>
<reference evidence="1" key="1">
    <citation type="submission" date="2020-08" db="EMBL/GenBank/DDBJ databases">
        <title>Multicomponent nature underlies the extraordinary mechanical properties of spider dragline silk.</title>
        <authorList>
            <person name="Kono N."/>
            <person name="Nakamura H."/>
            <person name="Mori M."/>
            <person name="Yoshida Y."/>
            <person name="Ohtoshi R."/>
            <person name="Malay A.D."/>
            <person name="Moran D.A.P."/>
            <person name="Tomita M."/>
            <person name="Numata K."/>
            <person name="Arakawa K."/>
        </authorList>
    </citation>
    <scope>NUCLEOTIDE SEQUENCE</scope>
</reference>
<gene>
    <name evidence="1" type="ORF">NPIL_703231</name>
</gene>
<evidence type="ECO:0000313" key="2">
    <source>
        <dbReference type="Proteomes" id="UP000887013"/>
    </source>
</evidence>
<accession>A0A8X6PNY2</accession>
<proteinExistence type="predicted"/>
<evidence type="ECO:0000313" key="1">
    <source>
        <dbReference type="EMBL" id="GFT81008.1"/>
    </source>
</evidence>
<organism evidence="1 2">
    <name type="scientific">Nephila pilipes</name>
    <name type="common">Giant wood spider</name>
    <name type="synonym">Nephila maculata</name>
    <dbReference type="NCBI Taxonomy" id="299642"/>
    <lineage>
        <taxon>Eukaryota</taxon>
        <taxon>Metazoa</taxon>
        <taxon>Ecdysozoa</taxon>
        <taxon>Arthropoda</taxon>
        <taxon>Chelicerata</taxon>
        <taxon>Arachnida</taxon>
        <taxon>Araneae</taxon>
        <taxon>Araneomorphae</taxon>
        <taxon>Entelegynae</taxon>
        <taxon>Araneoidea</taxon>
        <taxon>Nephilidae</taxon>
        <taxon>Nephila</taxon>
    </lineage>
</organism>
<protein>
    <submittedName>
        <fullName evidence="1">Uncharacterized protein</fullName>
    </submittedName>
</protein>
<sequence length="102" mass="12176">MIPTCIEDELTRGHRTCIEGAYAKQRGYRAENRVRTTRKVHGMLRENRVGQMRSPGDAARKRAWTNIGKSRRRYYDIEIGGSHREQRNYRRQLVYRELIKIL</sequence>
<dbReference type="Proteomes" id="UP000887013">
    <property type="component" value="Unassembled WGS sequence"/>
</dbReference>
<keyword evidence="2" id="KW-1185">Reference proteome</keyword>
<dbReference type="EMBL" id="BMAW01023055">
    <property type="protein sequence ID" value="GFT81008.1"/>
    <property type="molecule type" value="Genomic_DNA"/>
</dbReference>
<comment type="caution">
    <text evidence="1">The sequence shown here is derived from an EMBL/GenBank/DDBJ whole genome shotgun (WGS) entry which is preliminary data.</text>
</comment>
<name>A0A8X6PNY2_NEPPI</name>